<dbReference type="EMBL" id="MK071981">
    <property type="protein sequence ID" value="AYV75882.1"/>
    <property type="molecule type" value="Genomic_DNA"/>
</dbReference>
<gene>
    <name evidence="2" type="ORF">Terrestrivirus3_151</name>
</gene>
<dbReference type="SUPFAM" id="SSF54909">
    <property type="entry name" value="Dimeric alpha+beta barrel"/>
    <property type="match status" value="1"/>
</dbReference>
<name>A0A3G4ZLZ5_9VIRU</name>
<accession>A0A3G4ZLZ5</accession>
<dbReference type="InterPro" id="IPR007138">
    <property type="entry name" value="ABM_dom"/>
</dbReference>
<dbReference type="Gene3D" id="3.30.70.100">
    <property type="match status" value="1"/>
</dbReference>
<dbReference type="GO" id="GO:0004497">
    <property type="term" value="F:monooxygenase activity"/>
    <property type="evidence" value="ECO:0007669"/>
    <property type="project" value="UniProtKB-KW"/>
</dbReference>
<dbReference type="PROSITE" id="PS51725">
    <property type="entry name" value="ABM"/>
    <property type="match status" value="1"/>
</dbReference>
<dbReference type="Pfam" id="PF03992">
    <property type="entry name" value="ABM"/>
    <property type="match status" value="1"/>
</dbReference>
<proteinExistence type="predicted"/>
<keyword evidence="2" id="KW-0503">Monooxygenase</keyword>
<evidence type="ECO:0000313" key="2">
    <source>
        <dbReference type="EMBL" id="AYV75882.1"/>
    </source>
</evidence>
<sequence>MSVLNDKIIKYQKKLLLNYDTKKKQVYLKKMNYYTNMIGGSQDNKHNVVALIQLIVKPENRKDMINILLDIMQRDIIHYSKSIPGAFYILSKWKTESDMDEYLQNFSQNLIPKLTSYIVAQPTISRARMLSQQSSSISSHINNSNAFALIPFFYIIPNAIETVKEAHLSVVDSTRKEPGCLEYDLYQLIDNPAIMFFYENWSGTEALSTHMNTSNFYRVVRGQVDKQLLVPWTALELEIVNIKK</sequence>
<protein>
    <submittedName>
        <fullName evidence="2">Antibiotic biosynthesis monooxygenase</fullName>
    </submittedName>
</protein>
<feature type="domain" description="ABM" evidence="1">
    <location>
        <begin position="147"/>
        <end position="237"/>
    </location>
</feature>
<keyword evidence="2" id="KW-0560">Oxidoreductase</keyword>
<organism evidence="2">
    <name type="scientific">Terrestrivirus sp</name>
    <dbReference type="NCBI Taxonomy" id="2487775"/>
    <lineage>
        <taxon>Viruses</taxon>
        <taxon>Varidnaviria</taxon>
        <taxon>Bamfordvirae</taxon>
        <taxon>Nucleocytoviricota</taxon>
        <taxon>Megaviricetes</taxon>
        <taxon>Imitervirales</taxon>
        <taxon>Mimiviridae</taxon>
        <taxon>Klosneuvirinae</taxon>
    </lineage>
</organism>
<dbReference type="InterPro" id="IPR050744">
    <property type="entry name" value="AI-2_Isomerase_LsrG"/>
</dbReference>
<dbReference type="InterPro" id="IPR011008">
    <property type="entry name" value="Dimeric_a/b-barrel"/>
</dbReference>
<dbReference type="PANTHER" id="PTHR33336:SF15">
    <property type="entry name" value="ABM DOMAIN-CONTAINING PROTEIN"/>
    <property type="match status" value="1"/>
</dbReference>
<evidence type="ECO:0000259" key="1">
    <source>
        <dbReference type="PROSITE" id="PS51725"/>
    </source>
</evidence>
<dbReference type="PANTHER" id="PTHR33336">
    <property type="entry name" value="QUINOL MONOOXYGENASE YGIN-RELATED"/>
    <property type="match status" value="1"/>
</dbReference>
<reference evidence="2" key="1">
    <citation type="submission" date="2018-10" db="EMBL/GenBank/DDBJ databases">
        <title>Hidden diversity of soil giant viruses.</title>
        <authorList>
            <person name="Schulz F."/>
            <person name="Alteio L."/>
            <person name="Goudeau D."/>
            <person name="Ryan E.M."/>
            <person name="Malmstrom R.R."/>
            <person name="Blanchard J."/>
            <person name="Woyke T."/>
        </authorList>
    </citation>
    <scope>NUCLEOTIDE SEQUENCE</scope>
    <source>
        <strain evidence="2">TEV1</strain>
    </source>
</reference>